<protein>
    <recommendedName>
        <fullName evidence="8">Myb-like domain-containing protein</fullName>
    </recommendedName>
</protein>
<evidence type="ECO:0000256" key="3">
    <source>
        <dbReference type="ARBA" id="ARBA00023015"/>
    </source>
</evidence>
<evidence type="ECO:0000256" key="5">
    <source>
        <dbReference type="ARBA" id="ARBA00023163"/>
    </source>
</evidence>
<feature type="region of interest" description="Disordered" evidence="7">
    <location>
        <begin position="632"/>
        <end position="651"/>
    </location>
</feature>
<evidence type="ECO:0000259" key="8">
    <source>
        <dbReference type="PROSITE" id="PS50090"/>
    </source>
</evidence>
<dbReference type="PANTHER" id="PTHR21654:SF108">
    <property type="entry name" value="GENOME ASSEMBLY, CHROMOSOME: A08"/>
    <property type="match status" value="1"/>
</dbReference>
<dbReference type="FunFam" id="1.10.10.60:FF:000061">
    <property type="entry name" value="Trihelix transcription factor GT-2"/>
    <property type="match status" value="1"/>
</dbReference>
<evidence type="ECO:0000313" key="10">
    <source>
        <dbReference type="Proteomes" id="UP000886595"/>
    </source>
</evidence>
<dbReference type="Pfam" id="PF13837">
    <property type="entry name" value="Myb_DNA-bind_4"/>
    <property type="match status" value="2"/>
</dbReference>
<comment type="caution">
    <text evidence="9">The sequence shown here is derived from an EMBL/GenBank/DDBJ whole genome shotgun (WGS) entry which is preliminary data.</text>
</comment>
<keyword evidence="6" id="KW-0539">Nucleus</keyword>
<keyword evidence="5" id="KW-0804">Transcription</keyword>
<dbReference type="GO" id="GO:0005634">
    <property type="term" value="C:nucleus"/>
    <property type="evidence" value="ECO:0007669"/>
    <property type="project" value="UniProtKB-SubCell"/>
</dbReference>
<keyword evidence="10" id="KW-1185">Reference proteome</keyword>
<evidence type="ECO:0000256" key="7">
    <source>
        <dbReference type="SAM" id="MobiDB-lite"/>
    </source>
</evidence>
<dbReference type="Proteomes" id="UP000886595">
    <property type="component" value="Unassembled WGS sequence"/>
</dbReference>
<comment type="subcellular location">
    <subcellularLocation>
        <location evidence="1">Nucleus</location>
    </subcellularLocation>
</comment>
<feature type="region of interest" description="Disordered" evidence="7">
    <location>
        <begin position="143"/>
        <end position="253"/>
    </location>
</feature>
<keyword evidence="3" id="KW-0805">Transcription regulation</keyword>
<evidence type="ECO:0000256" key="6">
    <source>
        <dbReference type="ARBA" id="ARBA00023242"/>
    </source>
</evidence>
<feature type="compositionally biased region" description="Pro residues" evidence="7">
    <location>
        <begin position="347"/>
        <end position="360"/>
    </location>
</feature>
<dbReference type="CDD" id="cd12203">
    <property type="entry name" value="GT1"/>
    <property type="match status" value="2"/>
</dbReference>
<evidence type="ECO:0000256" key="4">
    <source>
        <dbReference type="ARBA" id="ARBA00023125"/>
    </source>
</evidence>
<reference evidence="9 10" key="1">
    <citation type="submission" date="2020-02" db="EMBL/GenBank/DDBJ databases">
        <authorList>
            <person name="Ma Q."/>
            <person name="Huang Y."/>
            <person name="Song X."/>
            <person name="Pei D."/>
        </authorList>
    </citation>
    <scope>NUCLEOTIDE SEQUENCE [LARGE SCALE GENOMIC DNA]</scope>
    <source>
        <strain evidence="9">Sxm20200214</strain>
        <tissue evidence="9">Leaf</tissue>
    </source>
</reference>
<feature type="region of interest" description="Disordered" evidence="7">
    <location>
        <begin position="338"/>
        <end position="369"/>
    </location>
</feature>
<dbReference type="PROSITE" id="PS50090">
    <property type="entry name" value="MYB_LIKE"/>
    <property type="match status" value="2"/>
</dbReference>
<dbReference type="GO" id="GO:0006355">
    <property type="term" value="P:regulation of DNA-templated transcription"/>
    <property type="evidence" value="ECO:0007669"/>
    <property type="project" value="UniProtKB-ARBA"/>
</dbReference>
<feature type="compositionally biased region" description="Low complexity" evidence="7">
    <location>
        <begin position="213"/>
        <end position="228"/>
    </location>
</feature>
<dbReference type="InterPro" id="IPR001005">
    <property type="entry name" value="SANT/Myb"/>
</dbReference>
<evidence type="ECO:0000256" key="1">
    <source>
        <dbReference type="ARBA" id="ARBA00004123"/>
    </source>
</evidence>
<dbReference type="OrthoDB" id="691673at2759"/>
<organism evidence="9 10">
    <name type="scientific">Brassica carinata</name>
    <name type="common">Ethiopian mustard</name>
    <name type="synonym">Abyssinian cabbage</name>
    <dbReference type="NCBI Taxonomy" id="52824"/>
    <lineage>
        <taxon>Eukaryota</taxon>
        <taxon>Viridiplantae</taxon>
        <taxon>Streptophyta</taxon>
        <taxon>Embryophyta</taxon>
        <taxon>Tracheophyta</taxon>
        <taxon>Spermatophyta</taxon>
        <taxon>Magnoliopsida</taxon>
        <taxon>eudicotyledons</taxon>
        <taxon>Gunneridae</taxon>
        <taxon>Pentapetalae</taxon>
        <taxon>rosids</taxon>
        <taxon>malvids</taxon>
        <taxon>Brassicales</taxon>
        <taxon>Brassicaceae</taxon>
        <taxon>Brassiceae</taxon>
        <taxon>Brassica</taxon>
    </lineage>
</organism>
<gene>
    <name evidence="9" type="ORF">Bca52824_017921</name>
</gene>
<dbReference type="InterPro" id="IPR044822">
    <property type="entry name" value="Myb_DNA-bind_4"/>
</dbReference>
<dbReference type="EMBL" id="JAAMPC010000004">
    <property type="protein sequence ID" value="KAG2314799.1"/>
    <property type="molecule type" value="Genomic_DNA"/>
</dbReference>
<feature type="region of interest" description="Disordered" evidence="7">
    <location>
        <begin position="528"/>
        <end position="572"/>
    </location>
</feature>
<feature type="compositionally biased region" description="Low complexity" evidence="7">
    <location>
        <begin position="162"/>
        <end position="185"/>
    </location>
</feature>
<accession>A0A8X8AVW3</accession>
<dbReference type="GO" id="GO:0003677">
    <property type="term" value="F:DNA binding"/>
    <property type="evidence" value="ECO:0007669"/>
    <property type="project" value="UniProtKB-KW"/>
</dbReference>
<feature type="compositionally biased region" description="Gly residues" evidence="7">
    <location>
        <begin position="42"/>
        <end position="51"/>
    </location>
</feature>
<keyword evidence="4" id="KW-0238">DNA-binding</keyword>
<keyword evidence="2" id="KW-0677">Repeat</keyword>
<dbReference type="Gene3D" id="1.10.10.60">
    <property type="entry name" value="Homeodomain-like"/>
    <property type="match status" value="2"/>
</dbReference>
<feature type="domain" description="Myb-like" evidence="8">
    <location>
        <begin position="52"/>
        <end position="116"/>
    </location>
</feature>
<evidence type="ECO:0000256" key="2">
    <source>
        <dbReference type="ARBA" id="ARBA00022737"/>
    </source>
</evidence>
<feature type="region of interest" description="Disordered" evidence="7">
    <location>
        <begin position="1"/>
        <end position="27"/>
    </location>
</feature>
<dbReference type="SMART" id="SM00717">
    <property type="entry name" value="SANT"/>
    <property type="match status" value="2"/>
</dbReference>
<sequence>MNLEMEQGGGGVNEVVEEASPISSRPPANMEELMRFSAAVDDGGGLGGGGSSSSSSGNRWPREETLALLRIRSEMDSTFRDATLKAPLWEHVSRKLLELGYKRSAKKCKEKFENVQKYHKRTKETRGGRHEGKTYKFFSQLEALNTTPPPPPPSSLDVAPLSVSNPVQQPSSSSQFPVFSLTQTPPSQPLPPHTVSFTPNPLPPPSVGLTFPGGTFSSHSSSTASGMGSDDDDNMDVDQAGPSSHKRKRENRGGKMVELFEGLVRQVMQKQAAMQRSFLEALEKREQERLAREETWKRQEMSRLAREHEIMSQERAASASRDAAIISLIQKITGHTIQLPPCLSSQPPQPSPPQNQPPPAAKRTSSQAVEPPHLQPIMAIPQQQVLPPQPPPPHQQQQEIIMSSDQSLPSSSRWPKEEILALINLRSGMEPRYQDNVPKGLLWEEISASMTRMGYNRNAKRCKEKWENINKYYKKVKESNKKRPQDAKTCPYYHRLDLLYSNKVLGSGAGSSTSGLPQDQISIIQKQSPVPAMKPSQEGDVNIHQTHGSASSEEEEPREETPQGAEKPEDLLMRELMKQQEQQQHQEDSMIGEYEKFEASHNYNNMEVEEEEMDEELDEDEKSAAYEIAFQSTEKRGGNGHTESPFLTMVQ</sequence>
<name>A0A8X8AVW3_BRACI</name>
<dbReference type="PANTHER" id="PTHR21654">
    <property type="entry name" value="FI21293P1"/>
    <property type="match status" value="1"/>
</dbReference>
<dbReference type="AlphaFoldDB" id="A0A8X8AVW3"/>
<proteinExistence type="predicted"/>
<feature type="region of interest" description="Disordered" evidence="7">
    <location>
        <begin position="39"/>
        <end position="61"/>
    </location>
</feature>
<evidence type="ECO:0000313" key="9">
    <source>
        <dbReference type="EMBL" id="KAG2314799.1"/>
    </source>
</evidence>
<feature type="domain" description="Myb-like" evidence="8">
    <location>
        <begin position="412"/>
        <end position="470"/>
    </location>
</feature>
<dbReference type="FunFam" id="1.10.10.60:FF:000092">
    <property type="entry name" value="Trihelix transcription factor GT-2"/>
    <property type="match status" value="1"/>
</dbReference>